<evidence type="ECO:0000313" key="4">
    <source>
        <dbReference type="EMBL" id="WNY46501.1"/>
    </source>
</evidence>
<dbReference type="EMBL" id="CP118733">
    <property type="protein sequence ID" value="WNY46501.1"/>
    <property type="molecule type" value="Genomic_DNA"/>
</dbReference>
<keyword evidence="5" id="KW-1185">Reference proteome</keyword>
<feature type="active site" description="Acyl-thioester intermediate" evidence="2">
    <location>
        <position position="211"/>
    </location>
</feature>
<sequence>MNWFEGRKFTAMMTALFLLGLGLLLYPSFSDYWNSFHQSQAILDYVETVSNLDATLYKEALEDAEVYNQQLIENGIDWNMSPAKREVYHQVLNLEKNGIMGYISIPKIDVKLSIFHGTNEDVLQTSIGHLEQTSLPIGGIGSHSVLSGHRGLPSAKLFSDLDKLKEGDTFTIHVFDQTITYEVDQIRVVEPTNLSDIQLVEGMDYCTLVTCTPYGVNSHRLLVRGHRIENADGTAALVADAMQLPPLFIAPFLSLPLLVILLLYVLVVTSDRYNKKKRIYLELKQFRLQDWGLSEK</sequence>
<dbReference type="NCBIfam" id="TIGR01076">
    <property type="entry name" value="sortase_fam"/>
    <property type="match status" value="1"/>
</dbReference>
<evidence type="ECO:0000256" key="2">
    <source>
        <dbReference type="PIRSR" id="PIRSR605754-1"/>
    </source>
</evidence>
<dbReference type="InterPro" id="IPR023365">
    <property type="entry name" value="Sortase_dom-sf"/>
</dbReference>
<dbReference type="NCBIfam" id="NF033745">
    <property type="entry name" value="class_C_sortase"/>
    <property type="match status" value="1"/>
</dbReference>
<gene>
    <name evidence="4" type="ORF">PXH68_06285</name>
</gene>
<evidence type="ECO:0000256" key="1">
    <source>
        <dbReference type="ARBA" id="ARBA00022801"/>
    </source>
</evidence>
<keyword evidence="1" id="KW-0378">Hydrolase</keyword>
<dbReference type="SUPFAM" id="SSF63817">
    <property type="entry name" value="Sortase"/>
    <property type="match status" value="1"/>
</dbReference>
<keyword evidence="3" id="KW-1133">Transmembrane helix</keyword>
<accession>A0AA96VE15</accession>
<dbReference type="AlphaFoldDB" id="A0AA96VE15"/>
<proteinExistence type="predicted"/>
<dbReference type="InterPro" id="IPR042002">
    <property type="entry name" value="Sortase_C"/>
</dbReference>
<organism evidence="4 5">
    <name type="scientific">Streptococcus suivaginalis</name>
    <dbReference type="NCBI Taxonomy" id="3028082"/>
    <lineage>
        <taxon>Bacteria</taxon>
        <taxon>Bacillati</taxon>
        <taxon>Bacillota</taxon>
        <taxon>Bacilli</taxon>
        <taxon>Lactobacillales</taxon>
        <taxon>Streptococcaceae</taxon>
        <taxon>Streptococcus</taxon>
    </lineage>
</organism>
<protein>
    <submittedName>
        <fullName evidence="4">Class C sortase</fullName>
    </submittedName>
</protein>
<feature type="transmembrane region" description="Helical" evidence="3">
    <location>
        <begin position="247"/>
        <end position="268"/>
    </location>
</feature>
<evidence type="ECO:0000256" key="3">
    <source>
        <dbReference type="SAM" id="Phobius"/>
    </source>
</evidence>
<feature type="active site" description="Proton donor/acceptor" evidence="2">
    <location>
        <position position="149"/>
    </location>
</feature>
<keyword evidence="3" id="KW-0472">Membrane</keyword>
<dbReference type="Proteomes" id="UP001304088">
    <property type="component" value="Chromosome"/>
</dbReference>
<dbReference type="GO" id="GO:0016787">
    <property type="term" value="F:hydrolase activity"/>
    <property type="evidence" value="ECO:0007669"/>
    <property type="project" value="UniProtKB-KW"/>
</dbReference>
<reference evidence="4 5" key="1">
    <citation type="submission" date="2023-02" db="EMBL/GenBank/DDBJ databases">
        <title>Streptococcus sp. Genome Sequencing and Assembly.</title>
        <authorList>
            <person name="Shore S.M."/>
            <person name="Nicholson T.L."/>
        </authorList>
    </citation>
    <scope>NUCLEOTIDE SEQUENCE [LARGE SCALE GENOMIC DNA]</scope>
    <source>
        <strain evidence="4 5">29896</strain>
    </source>
</reference>
<dbReference type="KEGG" id="ssuv:PXH68_06285"/>
<dbReference type="Pfam" id="PF04203">
    <property type="entry name" value="Sortase"/>
    <property type="match status" value="1"/>
</dbReference>
<name>A0AA96VE15_9STRE</name>
<evidence type="ECO:0000313" key="5">
    <source>
        <dbReference type="Proteomes" id="UP001304088"/>
    </source>
</evidence>
<dbReference type="CDD" id="cd05827">
    <property type="entry name" value="Sortase_C"/>
    <property type="match status" value="1"/>
</dbReference>
<dbReference type="Gene3D" id="2.40.260.10">
    <property type="entry name" value="Sortase"/>
    <property type="match status" value="1"/>
</dbReference>
<dbReference type="InterPro" id="IPR005754">
    <property type="entry name" value="Sortase"/>
</dbReference>
<dbReference type="RefSeq" id="WP_248028742.1">
    <property type="nucleotide sequence ID" value="NZ_CP118733.1"/>
</dbReference>
<keyword evidence="3" id="KW-0812">Transmembrane</keyword>